<gene>
    <name evidence="1" type="ORF">KP79_PYT11263</name>
</gene>
<evidence type="ECO:0000313" key="1">
    <source>
        <dbReference type="EMBL" id="OWF45238.1"/>
    </source>
</evidence>
<reference evidence="1 2" key="1">
    <citation type="journal article" date="2017" name="Nat. Ecol. Evol.">
        <title>Scallop genome provides insights into evolution of bilaterian karyotype and development.</title>
        <authorList>
            <person name="Wang S."/>
            <person name="Zhang J."/>
            <person name="Jiao W."/>
            <person name="Li J."/>
            <person name="Xun X."/>
            <person name="Sun Y."/>
            <person name="Guo X."/>
            <person name="Huan P."/>
            <person name="Dong B."/>
            <person name="Zhang L."/>
            <person name="Hu X."/>
            <person name="Sun X."/>
            <person name="Wang J."/>
            <person name="Zhao C."/>
            <person name="Wang Y."/>
            <person name="Wang D."/>
            <person name="Huang X."/>
            <person name="Wang R."/>
            <person name="Lv J."/>
            <person name="Li Y."/>
            <person name="Zhang Z."/>
            <person name="Liu B."/>
            <person name="Lu W."/>
            <person name="Hui Y."/>
            <person name="Liang J."/>
            <person name="Zhou Z."/>
            <person name="Hou R."/>
            <person name="Li X."/>
            <person name="Liu Y."/>
            <person name="Li H."/>
            <person name="Ning X."/>
            <person name="Lin Y."/>
            <person name="Zhao L."/>
            <person name="Xing Q."/>
            <person name="Dou J."/>
            <person name="Li Y."/>
            <person name="Mao J."/>
            <person name="Guo H."/>
            <person name="Dou H."/>
            <person name="Li T."/>
            <person name="Mu C."/>
            <person name="Jiang W."/>
            <person name="Fu Q."/>
            <person name="Fu X."/>
            <person name="Miao Y."/>
            <person name="Liu J."/>
            <person name="Yu Q."/>
            <person name="Li R."/>
            <person name="Liao H."/>
            <person name="Li X."/>
            <person name="Kong Y."/>
            <person name="Jiang Z."/>
            <person name="Chourrout D."/>
            <person name="Li R."/>
            <person name="Bao Z."/>
        </authorList>
    </citation>
    <scope>NUCLEOTIDE SEQUENCE [LARGE SCALE GENOMIC DNA]</scope>
    <source>
        <strain evidence="1 2">PY_sf001</strain>
    </source>
</reference>
<accession>A0A210Q929</accession>
<proteinExistence type="predicted"/>
<keyword evidence="2" id="KW-1185">Reference proteome</keyword>
<evidence type="ECO:0000313" key="2">
    <source>
        <dbReference type="Proteomes" id="UP000242188"/>
    </source>
</evidence>
<dbReference type="EMBL" id="NEDP02004538">
    <property type="protein sequence ID" value="OWF45238.1"/>
    <property type="molecule type" value="Genomic_DNA"/>
</dbReference>
<organism evidence="1 2">
    <name type="scientific">Mizuhopecten yessoensis</name>
    <name type="common">Japanese scallop</name>
    <name type="synonym">Patinopecten yessoensis</name>
    <dbReference type="NCBI Taxonomy" id="6573"/>
    <lineage>
        <taxon>Eukaryota</taxon>
        <taxon>Metazoa</taxon>
        <taxon>Spiralia</taxon>
        <taxon>Lophotrochozoa</taxon>
        <taxon>Mollusca</taxon>
        <taxon>Bivalvia</taxon>
        <taxon>Autobranchia</taxon>
        <taxon>Pteriomorphia</taxon>
        <taxon>Pectinida</taxon>
        <taxon>Pectinoidea</taxon>
        <taxon>Pectinidae</taxon>
        <taxon>Mizuhopecten</taxon>
    </lineage>
</organism>
<protein>
    <recommendedName>
        <fullName evidence="3">PH domain-containing protein</fullName>
    </recommendedName>
</protein>
<sequence length="141" mass="16271">MNAQQKTCNCRSVAVKGEKLKMKSGHLYMLRYVDGNIENIPVFVQLYWNSLEHYAIVCESQTEQNTSLHMNLQNSEVLCSDRDFMVVTEDSHVTFRTLTSKDVMEWSSVFQPISTTNKKKVNRTVSVFSKQMSTITEAFEE</sequence>
<name>A0A210Q929_MIZYE</name>
<dbReference type="Proteomes" id="UP000242188">
    <property type="component" value="Unassembled WGS sequence"/>
</dbReference>
<comment type="caution">
    <text evidence="1">The sequence shown here is derived from an EMBL/GenBank/DDBJ whole genome shotgun (WGS) entry which is preliminary data.</text>
</comment>
<evidence type="ECO:0008006" key="3">
    <source>
        <dbReference type="Google" id="ProtNLM"/>
    </source>
</evidence>
<dbReference type="AlphaFoldDB" id="A0A210Q929"/>